<dbReference type="EMBL" id="LAQI01000068">
    <property type="protein sequence ID" value="KKY23307.1"/>
    <property type="molecule type" value="Genomic_DNA"/>
</dbReference>
<dbReference type="Proteomes" id="UP000034182">
    <property type="component" value="Unassembled WGS sequence"/>
</dbReference>
<dbReference type="PANTHER" id="PTHR13097">
    <property type="entry name" value="TRANSCRIPTION INITIATION FACTOR IIE, ALPHA SUBUNIT"/>
    <property type="match status" value="1"/>
</dbReference>
<dbReference type="InterPro" id="IPR039997">
    <property type="entry name" value="TFE"/>
</dbReference>
<protein>
    <submittedName>
        <fullName evidence="6">Putative tfiie alpha subunit</fullName>
    </submittedName>
</protein>
<evidence type="ECO:0000256" key="3">
    <source>
        <dbReference type="ARBA" id="ARBA00023163"/>
    </source>
</evidence>
<sequence length="413" mass="45067">MEIAKVLVRTVTRVFYDTEQIIVIDALVNHGAISAADLSLVMDEGKNHKKVQKYAAKLREGGLVSVYVRSETREGAQKPTNKEYYYIDYRRAVDCTKYRIHMLDEKIKAISKPTQEKKDYVCPRCNSQWTTMEALDHVDMRRGGFLCKRCDFPLKSRNTTEDAEPEADDTPAKFNKQFKPLLDILQQIDMSTVPAVTGEEAVANAKPVPRDEQINPAQRTEVMPDEKLRPTAVKGLTTGPEKVEITISTEEENTAAEQARVAAHKAKIAASNELPVWATHSTVGGEAAAAKANGEAGAAMDSGSGLETAEAKSTNKAELDAYFDALEEEQSRLAKEKAEEVEDEEEEDDDDEFEDVVGTPAATTGGDGAPEAKRVKLDESAAPTPPISSVPAVSSAQPSAGEESDADEFEDAL</sequence>
<dbReference type="GO" id="GO:0006367">
    <property type="term" value="P:transcription initiation at RNA polymerase II promoter"/>
    <property type="evidence" value="ECO:0007669"/>
    <property type="project" value="InterPro"/>
</dbReference>
<feature type="compositionally biased region" description="Low complexity" evidence="4">
    <location>
        <begin position="389"/>
        <end position="400"/>
    </location>
</feature>
<feature type="domain" description="HTH TFE/IIEalpha-type" evidence="5">
    <location>
        <begin position="4"/>
        <end position="97"/>
    </location>
</feature>
<evidence type="ECO:0000256" key="1">
    <source>
        <dbReference type="ARBA" id="ARBA00008947"/>
    </source>
</evidence>
<reference evidence="6 7" key="1">
    <citation type="submission" date="2015-03" db="EMBL/GenBank/DDBJ databases">
        <authorList>
            <person name="Morales-Cruz A."/>
            <person name="Amrine K.C."/>
            <person name="Cantu D."/>
        </authorList>
    </citation>
    <scope>NUCLEOTIDE SEQUENCE [LARGE SCALE GENOMIC DNA]</scope>
    <source>
        <strain evidence="6">DS831</strain>
    </source>
</reference>
<comment type="similarity">
    <text evidence="1">Belongs to the TFIIE alpha subunit family.</text>
</comment>
<comment type="caution">
    <text evidence="6">The sequence shown here is derived from an EMBL/GenBank/DDBJ whole genome shotgun (WGS) entry which is preliminary data.</text>
</comment>
<evidence type="ECO:0000256" key="4">
    <source>
        <dbReference type="SAM" id="MobiDB-lite"/>
    </source>
</evidence>
<evidence type="ECO:0000313" key="6">
    <source>
        <dbReference type="EMBL" id="KKY23307.1"/>
    </source>
</evidence>
<dbReference type="InterPro" id="IPR017919">
    <property type="entry name" value="TFIIE/TFIIEa_HTH"/>
</dbReference>
<keyword evidence="3" id="KW-0804">Transcription</keyword>
<dbReference type="InterPro" id="IPR013083">
    <property type="entry name" value="Znf_RING/FYVE/PHD"/>
</dbReference>
<gene>
    <name evidence="6" type="ORF">UCDDS831_g03038</name>
</gene>
<feature type="compositionally biased region" description="Basic and acidic residues" evidence="4">
    <location>
        <begin position="370"/>
        <end position="379"/>
    </location>
</feature>
<organism evidence="6 7">
    <name type="scientific">Diplodia seriata</name>
    <dbReference type="NCBI Taxonomy" id="420778"/>
    <lineage>
        <taxon>Eukaryota</taxon>
        <taxon>Fungi</taxon>
        <taxon>Dikarya</taxon>
        <taxon>Ascomycota</taxon>
        <taxon>Pezizomycotina</taxon>
        <taxon>Dothideomycetes</taxon>
        <taxon>Dothideomycetes incertae sedis</taxon>
        <taxon>Botryosphaeriales</taxon>
        <taxon>Botryosphaeriaceae</taxon>
        <taxon>Diplodia</taxon>
    </lineage>
</organism>
<dbReference type="GO" id="GO:0005673">
    <property type="term" value="C:transcription factor TFIIE complex"/>
    <property type="evidence" value="ECO:0007669"/>
    <property type="project" value="TreeGrafter"/>
</dbReference>
<name>A0A0G2EKH5_9PEZI</name>
<evidence type="ECO:0000313" key="7">
    <source>
        <dbReference type="Proteomes" id="UP000034182"/>
    </source>
</evidence>
<dbReference type="Gene3D" id="3.30.40.10">
    <property type="entry name" value="Zinc/RING finger domain, C3HC4 (zinc finger)"/>
    <property type="match status" value="1"/>
</dbReference>
<dbReference type="SUPFAM" id="SSF57783">
    <property type="entry name" value="Zinc beta-ribbon"/>
    <property type="match status" value="1"/>
</dbReference>
<reference evidence="6 7" key="2">
    <citation type="submission" date="2015-05" db="EMBL/GenBank/DDBJ databases">
        <title>Distinctive expansion of gene families associated with plant cell wall degradation and secondary metabolism in the genomes of grapevine trunk pathogens.</title>
        <authorList>
            <person name="Lawrence D.P."/>
            <person name="Travadon R."/>
            <person name="Rolshausen P.E."/>
            <person name="Baumgartner K."/>
        </authorList>
    </citation>
    <scope>NUCLEOTIDE SEQUENCE [LARGE SCALE GENOMIC DNA]</scope>
    <source>
        <strain evidence="6">DS831</strain>
    </source>
</reference>
<evidence type="ECO:0000259" key="5">
    <source>
        <dbReference type="PROSITE" id="PS51344"/>
    </source>
</evidence>
<accession>A0A0G2EKH5</accession>
<dbReference type="PANTHER" id="PTHR13097:SF7">
    <property type="entry name" value="GENERAL TRANSCRIPTION FACTOR IIE SUBUNIT 1"/>
    <property type="match status" value="1"/>
</dbReference>
<dbReference type="Pfam" id="PF02002">
    <property type="entry name" value="TFIIE_alpha"/>
    <property type="match status" value="1"/>
</dbReference>
<evidence type="ECO:0000256" key="2">
    <source>
        <dbReference type="ARBA" id="ARBA00023015"/>
    </source>
</evidence>
<dbReference type="SMART" id="SM00531">
    <property type="entry name" value="TFIIE"/>
    <property type="match status" value="1"/>
</dbReference>
<dbReference type="InterPro" id="IPR024550">
    <property type="entry name" value="TFIIEa/SarR/Rpc3_HTH_dom"/>
</dbReference>
<dbReference type="AlphaFoldDB" id="A0A0G2EKH5"/>
<dbReference type="PROSITE" id="PS51344">
    <property type="entry name" value="HTH_TFE_IIE"/>
    <property type="match status" value="1"/>
</dbReference>
<feature type="compositionally biased region" description="Acidic residues" evidence="4">
    <location>
        <begin position="402"/>
        <end position="413"/>
    </location>
</feature>
<dbReference type="InterPro" id="IPR002853">
    <property type="entry name" value="TFIIE_asu"/>
</dbReference>
<feature type="compositionally biased region" description="Acidic residues" evidence="4">
    <location>
        <begin position="339"/>
        <end position="355"/>
    </location>
</feature>
<proteinExistence type="inferred from homology"/>
<keyword evidence="2" id="KW-0805">Transcription regulation</keyword>
<feature type="region of interest" description="Disordered" evidence="4">
    <location>
        <begin position="330"/>
        <end position="413"/>
    </location>
</feature>